<dbReference type="EMBL" id="JPKZ01000754">
    <property type="protein sequence ID" value="KHN85615.1"/>
    <property type="molecule type" value="Genomic_DNA"/>
</dbReference>
<comment type="caution">
    <text evidence="2">The sequence shown here is derived from an EMBL/GenBank/DDBJ whole genome shotgun (WGS) entry which is preliminary data.</text>
</comment>
<keyword evidence="3" id="KW-1185">Reference proteome</keyword>
<protein>
    <submittedName>
        <fullName evidence="2">Uncharacterized protein</fullName>
    </submittedName>
</protein>
<sequence length="75" mass="8542">MPRGRVGSRWYCIVYGVMFVTKRPFLLFDFARPDITDTKLGVVGCDGFYFAFCVSLFGYSEKMPQTFFSQCVSGP</sequence>
<keyword evidence="1" id="KW-1133">Transmembrane helix</keyword>
<organism evidence="2 3">
    <name type="scientific">Toxocara canis</name>
    <name type="common">Canine roundworm</name>
    <dbReference type="NCBI Taxonomy" id="6265"/>
    <lineage>
        <taxon>Eukaryota</taxon>
        <taxon>Metazoa</taxon>
        <taxon>Ecdysozoa</taxon>
        <taxon>Nematoda</taxon>
        <taxon>Chromadorea</taxon>
        <taxon>Rhabditida</taxon>
        <taxon>Spirurina</taxon>
        <taxon>Ascaridomorpha</taxon>
        <taxon>Ascaridoidea</taxon>
        <taxon>Toxocaridae</taxon>
        <taxon>Toxocara</taxon>
    </lineage>
</organism>
<accession>A0A0B2VXC0</accession>
<feature type="transmembrane region" description="Helical" evidence="1">
    <location>
        <begin position="40"/>
        <end position="59"/>
    </location>
</feature>
<keyword evidence="1" id="KW-0812">Transmembrane</keyword>
<keyword evidence="1" id="KW-0472">Membrane</keyword>
<evidence type="ECO:0000256" key="1">
    <source>
        <dbReference type="SAM" id="Phobius"/>
    </source>
</evidence>
<dbReference type="Proteomes" id="UP000031036">
    <property type="component" value="Unassembled WGS sequence"/>
</dbReference>
<dbReference type="AlphaFoldDB" id="A0A0B2VXC0"/>
<evidence type="ECO:0000313" key="3">
    <source>
        <dbReference type="Proteomes" id="UP000031036"/>
    </source>
</evidence>
<gene>
    <name evidence="2" type="ORF">Tcan_09795</name>
</gene>
<proteinExistence type="predicted"/>
<evidence type="ECO:0000313" key="2">
    <source>
        <dbReference type="EMBL" id="KHN85615.1"/>
    </source>
</evidence>
<name>A0A0B2VXC0_TOXCA</name>
<reference evidence="2 3" key="1">
    <citation type="submission" date="2014-11" db="EMBL/GenBank/DDBJ databases">
        <title>Genetic blueprint of the zoonotic pathogen Toxocara canis.</title>
        <authorList>
            <person name="Zhu X.-Q."/>
            <person name="Korhonen P.K."/>
            <person name="Cai H."/>
            <person name="Young N.D."/>
            <person name="Nejsum P."/>
            <person name="von Samson-Himmelstjerna G."/>
            <person name="Boag P.R."/>
            <person name="Tan P."/>
            <person name="Li Q."/>
            <person name="Min J."/>
            <person name="Yang Y."/>
            <person name="Wang X."/>
            <person name="Fang X."/>
            <person name="Hall R.S."/>
            <person name="Hofmann A."/>
            <person name="Sternberg P.W."/>
            <person name="Jex A.R."/>
            <person name="Gasser R.B."/>
        </authorList>
    </citation>
    <scope>NUCLEOTIDE SEQUENCE [LARGE SCALE GENOMIC DNA]</scope>
    <source>
        <strain evidence="2">PN_DK_2014</strain>
    </source>
</reference>